<keyword evidence="1" id="KW-0285">Flavoprotein</keyword>
<dbReference type="InterPro" id="IPR023932">
    <property type="entry name" value="CE1759_FMN_reduct"/>
</dbReference>
<dbReference type="AlphaFoldDB" id="A0A4P7IE67"/>
<dbReference type="GO" id="GO:0016491">
    <property type="term" value="F:oxidoreductase activity"/>
    <property type="evidence" value="ECO:0007669"/>
    <property type="project" value="UniProtKB-KW"/>
</dbReference>
<dbReference type="Proteomes" id="UP000294853">
    <property type="component" value="Chromosome"/>
</dbReference>
<dbReference type="PANTHER" id="PTHR43408:SF2">
    <property type="entry name" value="FMN REDUCTASE (NADPH)"/>
    <property type="match status" value="1"/>
</dbReference>
<dbReference type="Gene3D" id="3.40.50.360">
    <property type="match status" value="1"/>
</dbReference>
<accession>A0A4P7IE67</accession>
<gene>
    <name evidence="5" type="ORF">EXE58_08500</name>
</gene>
<evidence type="ECO:0000256" key="2">
    <source>
        <dbReference type="ARBA" id="ARBA00022643"/>
    </source>
</evidence>
<dbReference type="InterPro" id="IPR029039">
    <property type="entry name" value="Flavoprotein-like_sf"/>
</dbReference>
<evidence type="ECO:0000313" key="5">
    <source>
        <dbReference type="EMBL" id="QBX55486.1"/>
    </source>
</evidence>
<dbReference type="InterPro" id="IPR051814">
    <property type="entry name" value="NAD(P)H-dep_FMN_reductase"/>
</dbReference>
<evidence type="ECO:0000256" key="1">
    <source>
        <dbReference type="ARBA" id="ARBA00022630"/>
    </source>
</evidence>
<dbReference type="Pfam" id="PF03358">
    <property type="entry name" value="FMN_red"/>
    <property type="match status" value="1"/>
</dbReference>
<dbReference type="KEGG" id="nsn:EXE58_08500"/>
<dbReference type="OrthoDB" id="1643408at2"/>
<sequence>MSHRIVVVTAGLTVPSSTRLLADQLAESVTTQVSARGEEVSVEVIELRELAGELATFMTSGGVPTPTLTRVREQVSGADGLIAVTPVFSASYSGLFKMFFDALDPTSLSGMPVLLGATAGTARHSLVLEHAMRPLFAYLRAVVAPTAVFAATEDFGSSGLAERIARAAAELATSVLAQGDYALEGFGPDLAARPRRTSGTQVDSDVTPFADLLKGHSG</sequence>
<reference evidence="5 6" key="1">
    <citation type="submission" date="2019-03" db="EMBL/GenBank/DDBJ databases">
        <title>Three New Species of Nocardioides, Nocardioides euryhalodurans sp. nov., Nocardioides seonyuensis sp. nov. and Nocardioides eburneoflavus sp. nov. Iolated from Soil.</title>
        <authorList>
            <person name="Roh S.G."/>
            <person name="Lee C."/>
            <person name="Kim M.-K."/>
            <person name="Kim S.B."/>
        </authorList>
    </citation>
    <scope>NUCLEOTIDE SEQUENCE [LARGE SCALE GENOMIC DNA]</scope>
    <source>
        <strain evidence="5 6">MMS17-SY207-3</strain>
    </source>
</reference>
<organism evidence="5 6">
    <name type="scientific">Nocardioides seonyuensis</name>
    <dbReference type="NCBI Taxonomy" id="2518371"/>
    <lineage>
        <taxon>Bacteria</taxon>
        <taxon>Bacillati</taxon>
        <taxon>Actinomycetota</taxon>
        <taxon>Actinomycetes</taxon>
        <taxon>Propionibacteriales</taxon>
        <taxon>Nocardioidaceae</taxon>
        <taxon>Nocardioides</taxon>
    </lineage>
</organism>
<evidence type="ECO:0000313" key="6">
    <source>
        <dbReference type="Proteomes" id="UP000294853"/>
    </source>
</evidence>
<keyword evidence="3" id="KW-0560">Oxidoreductase</keyword>
<dbReference type="NCBIfam" id="TIGR04037">
    <property type="entry name" value="LLM_duo_CE1759"/>
    <property type="match status" value="1"/>
</dbReference>
<dbReference type="PANTHER" id="PTHR43408">
    <property type="entry name" value="FMN REDUCTASE (NADPH)"/>
    <property type="match status" value="1"/>
</dbReference>
<dbReference type="RefSeq" id="WP_135267477.1">
    <property type="nucleotide sequence ID" value="NZ_CP038436.1"/>
</dbReference>
<name>A0A4P7IE67_9ACTN</name>
<keyword evidence="2" id="KW-0288">FMN</keyword>
<protein>
    <submittedName>
        <fullName evidence="5">Oxidoreductase</fullName>
    </submittedName>
</protein>
<evidence type="ECO:0000259" key="4">
    <source>
        <dbReference type="Pfam" id="PF03358"/>
    </source>
</evidence>
<dbReference type="InterPro" id="IPR005025">
    <property type="entry name" value="FMN_Rdtase-like_dom"/>
</dbReference>
<dbReference type="EMBL" id="CP038436">
    <property type="protein sequence ID" value="QBX55486.1"/>
    <property type="molecule type" value="Genomic_DNA"/>
</dbReference>
<keyword evidence="6" id="KW-1185">Reference proteome</keyword>
<proteinExistence type="predicted"/>
<dbReference type="SUPFAM" id="SSF52218">
    <property type="entry name" value="Flavoproteins"/>
    <property type="match status" value="1"/>
</dbReference>
<feature type="domain" description="NADPH-dependent FMN reductase-like" evidence="4">
    <location>
        <begin position="4"/>
        <end position="153"/>
    </location>
</feature>
<evidence type="ECO:0000256" key="3">
    <source>
        <dbReference type="ARBA" id="ARBA00023002"/>
    </source>
</evidence>